<dbReference type="InterPro" id="IPR000008">
    <property type="entry name" value="C2_dom"/>
</dbReference>
<dbReference type="SUPFAM" id="SSF53300">
    <property type="entry name" value="vWA-like"/>
    <property type="match status" value="1"/>
</dbReference>
<dbReference type="CDD" id="cd04047">
    <property type="entry name" value="C2B_Copine"/>
    <property type="match status" value="1"/>
</dbReference>
<organism evidence="5">
    <name type="scientific">Proboscia inermis</name>
    <dbReference type="NCBI Taxonomy" id="420281"/>
    <lineage>
        <taxon>Eukaryota</taxon>
        <taxon>Sar</taxon>
        <taxon>Stramenopiles</taxon>
        <taxon>Ochrophyta</taxon>
        <taxon>Bacillariophyta</taxon>
        <taxon>Coscinodiscophyceae</taxon>
        <taxon>Rhizosoleniophycidae</taxon>
        <taxon>Rhizosoleniales</taxon>
        <taxon>Rhizosoleniaceae</taxon>
        <taxon>Proboscia</taxon>
    </lineage>
</organism>
<evidence type="ECO:0000259" key="3">
    <source>
        <dbReference type="PROSITE" id="PS50004"/>
    </source>
</evidence>
<dbReference type="InterPro" id="IPR037768">
    <property type="entry name" value="C2B_Copine"/>
</dbReference>
<dbReference type="PROSITE" id="PS50234">
    <property type="entry name" value="VWFA"/>
    <property type="match status" value="1"/>
</dbReference>
<name>A0A7S0C5G8_9STRA</name>
<evidence type="ECO:0000256" key="2">
    <source>
        <dbReference type="ARBA" id="ARBA00022737"/>
    </source>
</evidence>
<dbReference type="InterPro" id="IPR002035">
    <property type="entry name" value="VWF_A"/>
</dbReference>
<feature type="domain" description="C2" evidence="3">
    <location>
        <begin position="24"/>
        <end position="153"/>
    </location>
</feature>
<evidence type="ECO:0000256" key="1">
    <source>
        <dbReference type="ARBA" id="ARBA00009048"/>
    </source>
</evidence>
<dbReference type="AlphaFoldDB" id="A0A7S0C5G8"/>
<dbReference type="SMART" id="SM00239">
    <property type="entry name" value="C2"/>
    <property type="match status" value="1"/>
</dbReference>
<gene>
    <name evidence="5" type="ORF">PINE0816_LOCUS9692</name>
</gene>
<dbReference type="GO" id="GO:0071277">
    <property type="term" value="P:cellular response to calcium ion"/>
    <property type="evidence" value="ECO:0007669"/>
    <property type="project" value="TreeGrafter"/>
</dbReference>
<dbReference type="GO" id="GO:0005544">
    <property type="term" value="F:calcium-dependent phospholipid binding"/>
    <property type="evidence" value="ECO:0007669"/>
    <property type="project" value="InterPro"/>
</dbReference>
<keyword evidence="2" id="KW-0677">Repeat</keyword>
<evidence type="ECO:0000259" key="4">
    <source>
        <dbReference type="PROSITE" id="PS50234"/>
    </source>
</evidence>
<dbReference type="InterPro" id="IPR035892">
    <property type="entry name" value="C2_domain_sf"/>
</dbReference>
<dbReference type="PROSITE" id="PS50004">
    <property type="entry name" value="C2"/>
    <property type="match status" value="1"/>
</dbReference>
<dbReference type="InterPro" id="IPR010734">
    <property type="entry name" value="Copine_C"/>
</dbReference>
<dbReference type="Gene3D" id="2.60.40.150">
    <property type="entry name" value="C2 domain"/>
    <property type="match status" value="1"/>
</dbReference>
<reference evidence="5" key="1">
    <citation type="submission" date="2021-01" db="EMBL/GenBank/DDBJ databases">
        <authorList>
            <person name="Corre E."/>
            <person name="Pelletier E."/>
            <person name="Niang G."/>
            <person name="Scheremetjew M."/>
            <person name="Finn R."/>
            <person name="Kale V."/>
            <person name="Holt S."/>
            <person name="Cochrane G."/>
            <person name="Meng A."/>
            <person name="Brown T."/>
            <person name="Cohen L."/>
        </authorList>
    </citation>
    <scope>NUCLEOTIDE SEQUENCE</scope>
    <source>
        <strain evidence="5">CCAP1064/1</strain>
    </source>
</reference>
<dbReference type="PANTHER" id="PTHR10857">
    <property type="entry name" value="COPINE"/>
    <property type="match status" value="1"/>
</dbReference>
<evidence type="ECO:0008006" key="6">
    <source>
        <dbReference type="Google" id="ProtNLM"/>
    </source>
</evidence>
<dbReference type="Pfam" id="PF00168">
    <property type="entry name" value="C2"/>
    <property type="match status" value="1"/>
</dbReference>
<dbReference type="EMBL" id="HBEL01020773">
    <property type="protein sequence ID" value="CAD8413560.1"/>
    <property type="molecule type" value="Transcribed_RNA"/>
</dbReference>
<dbReference type="SMART" id="SM00327">
    <property type="entry name" value="VWA"/>
    <property type="match status" value="1"/>
</dbReference>
<protein>
    <recommendedName>
        <fullName evidence="6">C2 domain-containing protein</fullName>
    </recommendedName>
</protein>
<accession>A0A7S0C5G8</accession>
<dbReference type="InterPro" id="IPR045052">
    <property type="entry name" value="Copine"/>
</dbReference>
<comment type="similarity">
    <text evidence="1">Belongs to the copine family.</text>
</comment>
<feature type="domain" description="VWFA" evidence="4">
    <location>
        <begin position="237"/>
        <end position="453"/>
    </location>
</feature>
<dbReference type="GO" id="GO:0005886">
    <property type="term" value="C:plasma membrane"/>
    <property type="evidence" value="ECO:0007669"/>
    <property type="project" value="TreeGrafter"/>
</dbReference>
<dbReference type="InterPro" id="IPR036465">
    <property type="entry name" value="vWFA_dom_sf"/>
</dbReference>
<proteinExistence type="inferred from homology"/>
<sequence length="508" mass="54958">MGDAKFEIGSIVGSPSNMKSKKLKGGGIIYAQILKSVGTGSLKLKLAGIKLKNIEGFLKKSDPFFEIYRKSDGKNSAWDSVFRSNVCKSNLDPVWEEENFSLSVLCDGDLDRAIKISVFDHEGDGDHDHMGSIETTVNVLISAKRAGAHDFSHAFALGKKHKDKNLIVVDQASVSGIQASDKLSTYMESLSVDSPNFPKVHSPIAPKIPTAHSSSLAPMVRGGPTFVDYIGGGCELNMCVAIDFTGSNGDPRKPGTLHHISSNGDKNDYEKAISALGSLLANYDSDQKYPVWGFGAKYEGVVHHAFQCGTSPQCSGVDGVLQAYRHVFQTGLIMSRPTDFTEVIQVASAFAQSDLDAAQVKGKQSYTVLLIFSDGSVSDVVKTGAILDQVSNSPLSIVIVGIGDDGFSEMKFLDDRTGAGPYRDIVHFVEFNSYKHSKEAFTSATLSELPNQLVNFFQSREMSPLPRTAIDLSQVTVDDEDEEEIDLSLDFGSEEEIVVSGGYMQNGF</sequence>
<dbReference type="Pfam" id="PF07002">
    <property type="entry name" value="Copine"/>
    <property type="match status" value="1"/>
</dbReference>
<dbReference type="PANTHER" id="PTHR10857:SF106">
    <property type="entry name" value="C2 DOMAIN-CONTAINING PROTEIN"/>
    <property type="match status" value="1"/>
</dbReference>
<dbReference type="SUPFAM" id="SSF49562">
    <property type="entry name" value="C2 domain (Calcium/lipid-binding domain, CaLB)"/>
    <property type="match status" value="1"/>
</dbReference>
<evidence type="ECO:0000313" key="5">
    <source>
        <dbReference type="EMBL" id="CAD8413560.1"/>
    </source>
</evidence>